<keyword evidence="5" id="KW-1185">Reference proteome</keyword>
<dbReference type="RefSeq" id="XP_062625288.1">
    <property type="nucleotide sequence ID" value="XM_062769304.1"/>
</dbReference>
<organism evidence="4 5">
    <name type="scientific">Vanrija pseudolonga</name>
    <dbReference type="NCBI Taxonomy" id="143232"/>
    <lineage>
        <taxon>Eukaryota</taxon>
        <taxon>Fungi</taxon>
        <taxon>Dikarya</taxon>
        <taxon>Basidiomycota</taxon>
        <taxon>Agaricomycotina</taxon>
        <taxon>Tremellomycetes</taxon>
        <taxon>Trichosporonales</taxon>
        <taxon>Trichosporonaceae</taxon>
        <taxon>Vanrija</taxon>
    </lineage>
</organism>
<dbReference type="PANTHER" id="PTHR28090">
    <property type="entry name" value="PROTEIN ROT1"/>
    <property type="match status" value="1"/>
</dbReference>
<accession>A0AAF1BG61</accession>
<dbReference type="GO" id="GO:0006458">
    <property type="term" value="P:'de novo' protein folding"/>
    <property type="evidence" value="ECO:0007669"/>
    <property type="project" value="InterPro"/>
</dbReference>
<protein>
    <recommendedName>
        <fullName evidence="1">Protein ROT1</fullName>
    </recommendedName>
</protein>
<gene>
    <name evidence="4" type="primary">ROT1</name>
    <name evidence="4" type="ORF">LOC62_02G002784</name>
</gene>
<sequence>MRFTLTATALLASLFSANAQNFNNNVTGIEGTWSTGSGAVSTGGQICIPGTLETTTFTYPNNTGISYAFTEDGFFEEVRYRYNANATNPQCITGFISWQHGTYTFNGDGLTLTPFQSDGRIQVQDPCAAVTNQITYYNNVMQMKNWAIIVDPLTARYTLNLNQFDGAPLPPMYLIAKPPNMLPTHTLTGTNSSGQTSTRRRRSVTSLLKQLVKGESE</sequence>
<evidence type="ECO:0000256" key="1">
    <source>
        <dbReference type="PIRNR" id="PIRNR017290"/>
    </source>
</evidence>
<comment type="function">
    <text evidence="1">Required for normal levels of the cell wall 1,6-beta-glucan. Involved in a protein folding machinery chaperoning proteins acting in various physiological processes including cell wall synthesis and lysis of autophagic bodies.</text>
</comment>
<name>A0AAF1BG61_9TREE</name>
<dbReference type="GO" id="GO:0005789">
    <property type="term" value="C:endoplasmic reticulum membrane"/>
    <property type="evidence" value="ECO:0007669"/>
    <property type="project" value="UniProtKB-SubCell"/>
</dbReference>
<comment type="similarity">
    <text evidence="1">Belongs to the ROT1 family.</text>
</comment>
<feature type="chain" id="PRO_5041945300" description="Protein ROT1" evidence="3">
    <location>
        <begin position="20"/>
        <end position="217"/>
    </location>
</feature>
<feature type="region of interest" description="Disordered" evidence="2">
    <location>
        <begin position="184"/>
        <end position="217"/>
    </location>
</feature>
<dbReference type="Pfam" id="PF10681">
    <property type="entry name" value="Rot1"/>
    <property type="match status" value="1"/>
</dbReference>
<feature type="compositionally biased region" description="Low complexity" evidence="2">
    <location>
        <begin position="186"/>
        <end position="197"/>
    </location>
</feature>
<comment type="subcellular location">
    <subcellularLocation>
        <location evidence="1">Endoplasmic reticulum membrane</location>
    </subcellularLocation>
</comment>
<dbReference type="PANTHER" id="PTHR28090:SF2">
    <property type="entry name" value="PROTEIN ROT1"/>
    <property type="match status" value="1"/>
</dbReference>
<reference evidence="4" key="1">
    <citation type="submission" date="2023-10" db="EMBL/GenBank/DDBJ databases">
        <authorList>
            <person name="Noh H."/>
        </authorList>
    </citation>
    <scope>NUCLEOTIDE SEQUENCE</scope>
    <source>
        <strain evidence="4">DUCC4014</strain>
    </source>
</reference>
<evidence type="ECO:0000256" key="3">
    <source>
        <dbReference type="SAM" id="SignalP"/>
    </source>
</evidence>
<dbReference type="GeneID" id="87806031"/>
<dbReference type="EMBL" id="CP086715">
    <property type="protein sequence ID" value="WOO79256.1"/>
    <property type="molecule type" value="Genomic_DNA"/>
</dbReference>
<proteinExistence type="inferred from homology"/>
<dbReference type="AlphaFoldDB" id="A0AAF1BG61"/>
<evidence type="ECO:0000256" key="2">
    <source>
        <dbReference type="SAM" id="MobiDB-lite"/>
    </source>
</evidence>
<keyword evidence="1" id="KW-0256">Endoplasmic reticulum</keyword>
<keyword evidence="1" id="KW-0472">Membrane</keyword>
<dbReference type="Proteomes" id="UP000827549">
    <property type="component" value="Chromosome 2"/>
</dbReference>
<dbReference type="GO" id="GO:0051082">
    <property type="term" value="F:unfolded protein binding"/>
    <property type="evidence" value="ECO:0007669"/>
    <property type="project" value="TreeGrafter"/>
</dbReference>
<dbReference type="PIRSF" id="PIRSF017290">
    <property type="entry name" value="ROT1_prd"/>
    <property type="match status" value="1"/>
</dbReference>
<keyword evidence="3" id="KW-0732">Signal</keyword>
<dbReference type="InterPro" id="IPR019623">
    <property type="entry name" value="Rot1"/>
</dbReference>
<feature type="signal peptide" evidence="3">
    <location>
        <begin position="1"/>
        <end position="19"/>
    </location>
</feature>
<evidence type="ECO:0000313" key="4">
    <source>
        <dbReference type="EMBL" id="WOO79256.1"/>
    </source>
</evidence>
<evidence type="ECO:0000313" key="5">
    <source>
        <dbReference type="Proteomes" id="UP000827549"/>
    </source>
</evidence>